<evidence type="ECO:0000256" key="6">
    <source>
        <dbReference type="SAM" id="Phobius"/>
    </source>
</evidence>
<dbReference type="AlphaFoldDB" id="A0A4Y3KE58"/>
<protein>
    <recommendedName>
        <fullName evidence="7">HTTM-like domain-containing protein</fullName>
    </recommendedName>
</protein>
<feature type="transmembrane region" description="Helical" evidence="6">
    <location>
        <begin position="38"/>
        <end position="58"/>
    </location>
</feature>
<dbReference type="RefSeq" id="WP_141321362.1">
    <property type="nucleotide sequence ID" value="NZ_BJLP01000042.1"/>
</dbReference>
<evidence type="ECO:0000256" key="1">
    <source>
        <dbReference type="ARBA" id="ARBA00004127"/>
    </source>
</evidence>
<feature type="transmembrane region" description="Helical" evidence="6">
    <location>
        <begin position="197"/>
        <end position="216"/>
    </location>
</feature>
<reference evidence="8 9" key="1">
    <citation type="submission" date="2019-06" db="EMBL/GenBank/DDBJ databases">
        <title>Whole genome shotgun sequence of Cellulomonas uda NBRC 3747.</title>
        <authorList>
            <person name="Hosoyama A."/>
            <person name="Uohara A."/>
            <person name="Ohji S."/>
            <person name="Ichikawa N."/>
        </authorList>
    </citation>
    <scope>NUCLEOTIDE SEQUENCE [LARGE SCALE GENOMIC DNA]</scope>
    <source>
        <strain evidence="8 9">NBRC 3747</strain>
    </source>
</reference>
<evidence type="ECO:0000256" key="3">
    <source>
        <dbReference type="ARBA" id="ARBA00022989"/>
    </source>
</evidence>
<name>A0A4Y3KE58_CELUD</name>
<comment type="caution">
    <text evidence="8">The sequence shown here is derived from an EMBL/GenBank/DDBJ whole genome shotgun (WGS) entry which is preliminary data.</text>
</comment>
<dbReference type="Proteomes" id="UP000315842">
    <property type="component" value="Unassembled WGS sequence"/>
</dbReference>
<comment type="subcellular location">
    <subcellularLocation>
        <location evidence="1">Endomembrane system</location>
        <topology evidence="1">Multi-pass membrane protein</topology>
    </subcellularLocation>
</comment>
<feature type="transmembrane region" description="Helical" evidence="6">
    <location>
        <begin position="251"/>
        <end position="278"/>
    </location>
</feature>
<evidence type="ECO:0000313" key="8">
    <source>
        <dbReference type="EMBL" id="GEA81926.1"/>
    </source>
</evidence>
<feature type="region of interest" description="Disordered" evidence="5">
    <location>
        <begin position="341"/>
        <end position="367"/>
    </location>
</feature>
<feature type="transmembrane region" description="Helical" evidence="6">
    <location>
        <begin position="148"/>
        <end position="167"/>
    </location>
</feature>
<sequence length="367" mass="40456">MTPTSTAPAPLTLVDVRTRLRDLADRAVALVADRRHGLVAFSLVRIAYGVILLVDLLVNLPVRHRIWGPDAAYSLERLRADGGDGSILSLYLFARTAWQTDLIYLALAVAAALFALGWRTRVVTPVLFVLLWSWHERNPFVTNGGDNIMRILLLYMCVAHVSAYVSLDARRARREARTDRYDALAAHRATRRQLATILHNAALVACVAQLCVLYGASGLFKAQGEVWQEGTAVYYILRVADYSPWPELSQAVYTVPLLVTLATYAAVVVQIAFPFLLLRPVGRHVAFVALVGMHVSIGFLMGLPVFSAFMIASDLLVFTDRELLGLRERVRVQVAHLRRSAARDPGTARPEPTPARVPVGALTTETA</sequence>
<dbReference type="SMART" id="SM00752">
    <property type="entry name" value="HTTM"/>
    <property type="match status" value="1"/>
</dbReference>
<evidence type="ECO:0000256" key="4">
    <source>
        <dbReference type="ARBA" id="ARBA00023136"/>
    </source>
</evidence>
<evidence type="ECO:0000313" key="9">
    <source>
        <dbReference type="Proteomes" id="UP000315842"/>
    </source>
</evidence>
<accession>A0A4Y3KE58</accession>
<evidence type="ECO:0000259" key="7">
    <source>
        <dbReference type="SMART" id="SM00752"/>
    </source>
</evidence>
<keyword evidence="4 6" id="KW-0472">Membrane</keyword>
<dbReference type="InterPro" id="IPR052964">
    <property type="entry name" value="Sporulation_signal_mat"/>
</dbReference>
<feature type="domain" description="HTTM-like" evidence="7">
    <location>
        <begin position="33"/>
        <end position="322"/>
    </location>
</feature>
<dbReference type="EMBL" id="BJLP01000042">
    <property type="protein sequence ID" value="GEA81926.1"/>
    <property type="molecule type" value="Genomic_DNA"/>
</dbReference>
<evidence type="ECO:0000256" key="2">
    <source>
        <dbReference type="ARBA" id="ARBA00022692"/>
    </source>
</evidence>
<dbReference type="PANTHER" id="PTHR39535:SF2">
    <property type="entry name" value="HTTM DOMAIN-CONTAINING PROTEIN"/>
    <property type="match status" value="1"/>
</dbReference>
<keyword evidence="2 6" id="KW-0812">Transmembrane</keyword>
<proteinExistence type="predicted"/>
<organism evidence="8 9">
    <name type="scientific">Cellulomonas uda</name>
    <dbReference type="NCBI Taxonomy" id="1714"/>
    <lineage>
        <taxon>Bacteria</taxon>
        <taxon>Bacillati</taxon>
        <taxon>Actinomycetota</taxon>
        <taxon>Actinomycetes</taxon>
        <taxon>Micrococcales</taxon>
        <taxon>Cellulomonadaceae</taxon>
        <taxon>Cellulomonas</taxon>
    </lineage>
</organism>
<dbReference type="InterPro" id="IPR011020">
    <property type="entry name" value="HTTM-like"/>
</dbReference>
<keyword evidence="9" id="KW-1185">Reference proteome</keyword>
<feature type="transmembrane region" description="Helical" evidence="6">
    <location>
        <begin position="102"/>
        <end position="128"/>
    </location>
</feature>
<dbReference type="GO" id="GO:0012505">
    <property type="term" value="C:endomembrane system"/>
    <property type="evidence" value="ECO:0007669"/>
    <property type="project" value="UniProtKB-SubCell"/>
</dbReference>
<feature type="transmembrane region" description="Helical" evidence="6">
    <location>
        <begin position="285"/>
        <end position="312"/>
    </location>
</feature>
<evidence type="ECO:0000256" key="5">
    <source>
        <dbReference type="SAM" id="MobiDB-lite"/>
    </source>
</evidence>
<dbReference type="PANTHER" id="PTHR39535">
    <property type="entry name" value="SPORULATION-DELAYING PROTEIN SDPB"/>
    <property type="match status" value="1"/>
</dbReference>
<keyword evidence="3 6" id="KW-1133">Transmembrane helix</keyword>
<gene>
    <name evidence="8" type="ORF">CUD01_23700</name>
</gene>